<dbReference type="InterPro" id="IPR003615">
    <property type="entry name" value="HNH_nuc"/>
</dbReference>
<dbReference type="STRING" id="525146.Ddes_0273"/>
<dbReference type="Pfam" id="PF13391">
    <property type="entry name" value="HNH_2"/>
    <property type="match status" value="1"/>
</dbReference>
<reference evidence="2" key="1">
    <citation type="submission" date="2009-01" db="EMBL/GenBank/DDBJ databases">
        <title>Complete sequence of Desulfovibrio desulfuricans subsp. desulfuricans str. ATCC 27774.</title>
        <authorList>
            <consortium name="US DOE Joint Genome Institute"/>
            <person name="Lucas S."/>
            <person name="Copeland A."/>
            <person name="Lapidus A."/>
            <person name="Glavina del Rio T."/>
            <person name="Tice H."/>
            <person name="Bruce D."/>
            <person name="Goodwin L."/>
            <person name="Pitluck S."/>
            <person name="Sims D."/>
            <person name="Lu M."/>
            <person name="Kiss H."/>
            <person name="Meineke L."/>
            <person name="Brettin T."/>
            <person name="Detter J.C."/>
            <person name="Han C."/>
            <person name="Larimer F."/>
            <person name="Land M."/>
            <person name="Hauser L."/>
            <person name="Kyrpides N."/>
            <person name="Ovchinnikova G."/>
            <person name="Hazen T.C."/>
        </authorList>
    </citation>
    <scope>NUCLEOTIDE SEQUENCE [LARGE SCALE GENOMIC DNA]</scope>
    <source>
        <strain evidence="2">ATCC 27774</strain>
    </source>
</reference>
<accession>B8J351</accession>
<dbReference type="HOGENOM" id="CLU_656786_0_0_7"/>
<name>B8J351_DESDA</name>
<dbReference type="AlphaFoldDB" id="B8J351"/>
<proteinExistence type="predicted"/>
<feature type="domain" description="HNH nuclease" evidence="1">
    <location>
        <begin position="323"/>
        <end position="369"/>
    </location>
</feature>
<sequence>MLPQNFVPQKPFADFKWKWASLQCTESLNDPVVLLGVLFRMRKLEPHGYKYSSPEFAAELQGLSNDIQDSIGVDLARRTGERNLIRNSGQYWRAVGLLSDDRSGKIQLTEFGRRVADHDISQTEFAAITIQTFKLPNVQIQSNEECQEWIDHSLVIYPLRLILTIVRELYKMGQGCITPDELIHIIIPLSGVKAELQDYVNFILWFRAKEITLIGWPDCAPRDNDERIAREYLLFLSNYGYLNKHNGTTRWSENYQYNYELDAEIEAILAEPPRDESLQEALQQIRTTDIASEIERKRVGSQRISRPNQARFRKEVLRACERCLITNVTMPEVLEAAHIKPFKYNGEDTIANGFAMRMDIHLLFDAGHLRISDAGEVYLSTRARMDYGATIPPRIVLPGYTNLDFIRWRWDNYNGI</sequence>
<evidence type="ECO:0000259" key="1">
    <source>
        <dbReference type="Pfam" id="PF13391"/>
    </source>
</evidence>
<evidence type="ECO:0000313" key="2">
    <source>
        <dbReference type="EMBL" id="ACL48188.1"/>
    </source>
</evidence>
<dbReference type="eggNOG" id="COG3440">
    <property type="taxonomic scope" value="Bacteria"/>
</dbReference>
<dbReference type="REBASE" id="19871">
    <property type="entry name" value="DdsORF271P"/>
</dbReference>
<organism evidence="2">
    <name type="scientific">Desulfovibrio desulfuricans (strain ATCC 27774 / DSM 6949 / MB)</name>
    <dbReference type="NCBI Taxonomy" id="525146"/>
    <lineage>
        <taxon>Bacteria</taxon>
        <taxon>Pseudomonadati</taxon>
        <taxon>Thermodesulfobacteriota</taxon>
        <taxon>Desulfovibrionia</taxon>
        <taxon>Desulfovibrionales</taxon>
        <taxon>Desulfovibrionaceae</taxon>
        <taxon>Desulfovibrio</taxon>
    </lineage>
</organism>
<dbReference type="EMBL" id="CP001358">
    <property type="protein sequence ID" value="ACL48188.1"/>
    <property type="molecule type" value="Genomic_DNA"/>
</dbReference>
<dbReference type="KEGG" id="dds:Ddes_0273"/>
<protein>
    <recommendedName>
        <fullName evidence="1">HNH nuclease domain-containing protein</fullName>
    </recommendedName>
</protein>
<gene>
    <name evidence="2" type="ordered locus">Ddes_0273</name>
</gene>